<sequence length="52" mass="5222">MLNLATTLGQAVGPSITSAVKTVTGTSTAAFAISIVMAPCAVGFVLSLRKVR</sequence>
<evidence type="ECO:0000313" key="2">
    <source>
        <dbReference type="EMBL" id="RHJ24919.1"/>
    </source>
</evidence>
<dbReference type="AlphaFoldDB" id="A0A415C8L8"/>
<dbReference type="Proteomes" id="UP000283727">
    <property type="component" value="Unassembled WGS sequence"/>
</dbReference>
<evidence type="ECO:0000313" key="3">
    <source>
        <dbReference type="Proteomes" id="UP000283727"/>
    </source>
</evidence>
<organism evidence="2 3">
    <name type="scientific">Bifidobacterium bifidum</name>
    <dbReference type="NCBI Taxonomy" id="1681"/>
    <lineage>
        <taxon>Bacteria</taxon>
        <taxon>Bacillati</taxon>
        <taxon>Actinomycetota</taxon>
        <taxon>Actinomycetes</taxon>
        <taxon>Bifidobacteriales</taxon>
        <taxon>Bifidobacteriaceae</taxon>
        <taxon>Bifidobacterium</taxon>
    </lineage>
</organism>
<feature type="transmembrane region" description="Helical" evidence="1">
    <location>
        <begin position="29"/>
        <end position="48"/>
    </location>
</feature>
<keyword evidence="1" id="KW-0472">Membrane</keyword>
<gene>
    <name evidence="2" type="ORF">DW137_02400</name>
</gene>
<keyword evidence="1" id="KW-1133">Transmembrane helix</keyword>
<reference evidence="2 3" key="1">
    <citation type="submission" date="2018-08" db="EMBL/GenBank/DDBJ databases">
        <title>A genome reference for cultivated species of the human gut microbiota.</title>
        <authorList>
            <person name="Zou Y."/>
            <person name="Xue W."/>
            <person name="Luo G."/>
        </authorList>
    </citation>
    <scope>NUCLEOTIDE SEQUENCE [LARGE SCALE GENOMIC DNA]</scope>
    <source>
        <strain evidence="2 3">AM12-10</strain>
    </source>
</reference>
<dbReference type="EMBL" id="QRLR01000001">
    <property type="protein sequence ID" value="RHJ24919.1"/>
    <property type="molecule type" value="Genomic_DNA"/>
</dbReference>
<proteinExistence type="predicted"/>
<dbReference type="SUPFAM" id="SSF103473">
    <property type="entry name" value="MFS general substrate transporter"/>
    <property type="match status" value="1"/>
</dbReference>
<comment type="caution">
    <text evidence="2">The sequence shown here is derived from an EMBL/GenBank/DDBJ whole genome shotgun (WGS) entry which is preliminary data.</text>
</comment>
<accession>A0A415C8L8</accession>
<evidence type="ECO:0000256" key="1">
    <source>
        <dbReference type="SAM" id="Phobius"/>
    </source>
</evidence>
<name>A0A415C8L8_BIFBI</name>
<dbReference type="InterPro" id="IPR036259">
    <property type="entry name" value="MFS_trans_sf"/>
</dbReference>
<protein>
    <submittedName>
        <fullName evidence="2">Permease</fullName>
    </submittedName>
</protein>
<keyword evidence="1" id="KW-0812">Transmembrane</keyword>